<keyword evidence="6" id="KW-0156">Chromatin regulator</keyword>
<evidence type="ECO:0000256" key="6">
    <source>
        <dbReference type="ARBA" id="ARBA00022853"/>
    </source>
</evidence>
<evidence type="ECO:0000256" key="1">
    <source>
        <dbReference type="ARBA" id="ARBA00004123"/>
    </source>
</evidence>
<gene>
    <name evidence="10" type="ORF">XENOCAPTIV_022996</name>
</gene>
<keyword evidence="4" id="KW-0678">Repressor</keyword>
<evidence type="ECO:0000313" key="11">
    <source>
        <dbReference type="Proteomes" id="UP001434883"/>
    </source>
</evidence>
<keyword evidence="9" id="KW-0539">Nucleus</keyword>
<evidence type="ECO:0000256" key="3">
    <source>
        <dbReference type="ARBA" id="ARBA00012111"/>
    </source>
</evidence>
<dbReference type="Proteomes" id="UP001434883">
    <property type="component" value="Unassembled WGS sequence"/>
</dbReference>
<evidence type="ECO:0000256" key="8">
    <source>
        <dbReference type="ARBA" id="ARBA00023163"/>
    </source>
</evidence>
<evidence type="ECO:0000256" key="4">
    <source>
        <dbReference type="ARBA" id="ARBA00022491"/>
    </source>
</evidence>
<dbReference type="EC" id="3.5.1.98" evidence="3"/>
<evidence type="ECO:0000256" key="7">
    <source>
        <dbReference type="ARBA" id="ARBA00023015"/>
    </source>
</evidence>
<organism evidence="10 11">
    <name type="scientific">Xenoophorus captivus</name>
    <dbReference type="NCBI Taxonomy" id="1517983"/>
    <lineage>
        <taxon>Eukaryota</taxon>
        <taxon>Metazoa</taxon>
        <taxon>Chordata</taxon>
        <taxon>Craniata</taxon>
        <taxon>Vertebrata</taxon>
        <taxon>Euteleostomi</taxon>
        <taxon>Actinopterygii</taxon>
        <taxon>Neopterygii</taxon>
        <taxon>Teleostei</taxon>
        <taxon>Neoteleostei</taxon>
        <taxon>Acanthomorphata</taxon>
        <taxon>Ovalentaria</taxon>
        <taxon>Atherinomorphae</taxon>
        <taxon>Cyprinodontiformes</taxon>
        <taxon>Goodeidae</taxon>
        <taxon>Xenoophorus</taxon>
    </lineage>
</organism>
<keyword evidence="5" id="KW-0378">Hydrolase</keyword>
<evidence type="ECO:0000256" key="5">
    <source>
        <dbReference type="ARBA" id="ARBA00022801"/>
    </source>
</evidence>
<dbReference type="PANTHER" id="PTHR45364">
    <property type="entry name" value="HISTONE DEACETYLASE 9-RELATED"/>
    <property type="match status" value="1"/>
</dbReference>
<feature type="non-terminal residue" evidence="10">
    <location>
        <position position="1"/>
    </location>
</feature>
<name>A0ABV0QUC3_9TELE</name>
<dbReference type="PANTHER" id="PTHR45364:SF12">
    <property type="entry name" value="HISTONE DEACETYLASE"/>
    <property type="match status" value="1"/>
</dbReference>
<comment type="subcellular location">
    <subcellularLocation>
        <location evidence="1">Nucleus</location>
    </subcellularLocation>
</comment>
<proteinExistence type="inferred from homology"/>
<evidence type="ECO:0000256" key="9">
    <source>
        <dbReference type="ARBA" id="ARBA00023242"/>
    </source>
</evidence>
<evidence type="ECO:0000256" key="2">
    <source>
        <dbReference type="ARBA" id="ARBA00007738"/>
    </source>
</evidence>
<keyword evidence="8" id="KW-0804">Transcription</keyword>
<dbReference type="EMBL" id="JAHRIN010021995">
    <property type="protein sequence ID" value="MEQ2199026.1"/>
    <property type="molecule type" value="Genomic_DNA"/>
</dbReference>
<comment type="similarity">
    <text evidence="2">Belongs to the histone deacetylase family. HD type 2 subfamily.</text>
</comment>
<keyword evidence="11" id="KW-1185">Reference proteome</keyword>
<evidence type="ECO:0000313" key="10">
    <source>
        <dbReference type="EMBL" id="MEQ2199026.1"/>
    </source>
</evidence>
<sequence>SCFGFKFPVFVLQLRSLHQTLGGDGTLSPLSLYTSPSLPNISLGLPANTHITAPQNLSTQQETERQAIQSLRGGGALTGKFLSTSSLSAGKIYTQFNHVISIYSPL</sequence>
<comment type="caution">
    <text evidence="10">The sequence shown here is derived from an EMBL/GenBank/DDBJ whole genome shotgun (WGS) entry which is preliminary data.</text>
</comment>
<protein>
    <recommendedName>
        <fullName evidence="3">histone deacetylase</fullName>
        <ecNumber evidence="3">3.5.1.98</ecNumber>
    </recommendedName>
</protein>
<reference evidence="10 11" key="1">
    <citation type="submission" date="2021-06" db="EMBL/GenBank/DDBJ databases">
        <authorList>
            <person name="Palmer J.M."/>
        </authorList>
    </citation>
    <scope>NUCLEOTIDE SEQUENCE [LARGE SCALE GENOMIC DNA]</scope>
    <source>
        <strain evidence="10 11">XC_2019</strain>
        <tissue evidence="10">Muscle</tissue>
    </source>
</reference>
<keyword evidence="7" id="KW-0805">Transcription regulation</keyword>
<accession>A0ABV0QUC3</accession>